<dbReference type="InterPro" id="IPR010285">
    <property type="entry name" value="DNA_helicase_pif1-like_DEAD"/>
</dbReference>
<dbReference type="GO" id="GO:0043139">
    <property type="term" value="F:5'-3' DNA helicase activity"/>
    <property type="evidence" value="ECO:0007669"/>
    <property type="project" value="UniProtKB-EC"/>
</dbReference>
<proteinExistence type="inferred from homology"/>
<feature type="domain" description="DNA helicase Pif1-like DEAD-box helicase" evidence="2">
    <location>
        <begin position="8"/>
        <end position="56"/>
    </location>
</feature>
<dbReference type="EMBL" id="JABANP010000869">
    <property type="protein sequence ID" value="KAF4678599.1"/>
    <property type="molecule type" value="Genomic_DNA"/>
</dbReference>
<gene>
    <name evidence="3" type="ORF">FOZ60_016362</name>
</gene>
<evidence type="ECO:0000313" key="3">
    <source>
        <dbReference type="EMBL" id="KAF4678599.1"/>
    </source>
</evidence>
<dbReference type="InterPro" id="IPR027417">
    <property type="entry name" value="P-loop_NTPase"/>
</dbReference>
<dbReference type="GO" id="GO:0000723">
    <property type="term" value="P:telomere maintenance"/>
    <property type="evidence" value="ECO:0007669"/>
    <property type="project" value="InterPro"/>
</dbReference>
<dbReference type="GO" id="GO:0005524">
    <property type="term" value="F:ATP binding"/>
    <property type="evidence" value="ECO:0007669"/>
    <property type="project" value="UniProtKB-KW"/>
</dbReference>
<dbReference type="GO" id="GO:0016787">
    <property type="term" value="F:hydrolase activity"/>
    <property type="evidence" value="ECO:0007669"/>
    <property type="project" value="UniProtKB-KW"/>
</dbReference>
<evidence type="ECO:0000313" key="4">
    <source>
        <dbReference type="Proteomes" id="UP000541610"/>
    </source>
</evidence>
<dbReference type="EC" id="5.6.2.3" evidence="1"/>
<dbReference type="Gene3D" id="3.40.50.300">
    <property type="entry name" value="P-loop containing nucleotide triphosphate hydrolases"/>
    <property type="match status" value="1"/>
</dbReference>
<keyword evidence="1" id="KW-0227">DNA damage</keyword>
<dbReference type="Pfam" id="PF05970">
    <property type="entry name" value="PIF1"/>
    <property type="match status" value="2"/>
</dbReference>
<dbReference type="Proteomes" id="UP000541610">
    <property type="component" value="Unassembled WGS sequence"/>
</dbReference>
<sequence length="238" mass="26469">MADSRTILDAEQSQIRDTILSALRSGSEKQYFLVAGLAGTGKTYLVKEILVELNTNRLVLGWGRRKASGSGCTRPVLTERMVQGLRLRRLQEVLSDRAVLILDELQAIQGSAFEALSDAFKTLRREKTGCNLPFGGVPVILTGDPCQLGRVPFHESEQYTETSFPTTPCWLTDTYKLMDPVTFYMELIHRGQDTGYLQMLAEIRNSSEGDRGVPRFSPAAMAVLENIRDRDGGNKAPR</sequence>
<keyword evidence="1" id="KW-0233">DNA recombination</keyword>
<keyword evidence="1" id="KW-0067">ATP-binding</keyword>
<organism evidence="3 4">
    <name type="scientific">Perkinsus olseni</name>
    <name type="common">Perkinsus atlanticus</name>
    <dbReference type="NCBI Taxonomy" id="32597"/>
    <lineage>
        <taxon>Eukaryota</taxon>
        <taxon>Sar</taxon>
        <taxon>Alveolata</taxon>
        <taxon>Perkinsozoa</taxon>
        <taxon>Perkinsea</taxon>
        <taxon>Perkinsida</taxon>
        <taxon>Perkinsidae</taxon>
        <taxon>Perkinsus</taxon>
    </lineage>
</organism>
<evidence type="ECO:0000259" key="2">
    <source>
        <dbReference type="Pfam" id="PF05970"/>
    </source>
</evidence>
<keyword evidence="1" id="KW-0378">Hydrolase</keyword>
<comment type="caution">
    <text evidence="3">The sequence shown here is derived from an EMBL/GenBank/DDBJ whole genome shotgun (WGS) entry which is preliminary data.</text>
</comment>
<dbReference type="GO" id="GO:0006310">
    <property type="term" value="P:DNA recombination"/>
    <property type="evidence" value="ECO:0007669"/>
    <property type="project" value="UniProtKB-KW"/>
</dbReference>
<protein>
    <recommendedName>
        <fullName evidence="1">ATP-dependent DNA helicase</fullName>
        <ecNumber evidence="1">5.6.2.3</ecNumber>
    </recommendedName>
</protein>
<dbReference type="AlphaFoldDB" id="A0A7J6N3U4"/>
<comment type="similarity">
    <text evidence="1">Belongs to the helicase family.</text>
</comment>
<keyword evidence="1" id="KW-0547">Nucleotide-binding</keyword>
<dbReference type="OrthoDB" id="446366at2759"/>
<accession>A0A7J6N3U4</accession>
<feature type="domain" description="DNA helicase Pif1-like DEAD-box helicase" evidence="2">
    <location>
        <begin position="88"/>
        <end position="151"/>
    </location>
</feature>
<comment type="cofactor">
    <cofactor evidence="1">
        <name>Mg(2+)</name>
        <dbReference type="ChEBI" id="CHEBI:18420"/>
    </cofactor>
</comment>
<dbReference type="GO" id="GO:0006281">
    <property type="term" value="P:DNA repair"/>
    <property type="evidence" value="ECO:0007669"/>
    <property type="project" value="UniProtKB-KW"/>
</dbReference>
<keyword evidence="1" id="KW-0347">Helicase</keyword>
<name>A0A7J6N3U4_PEROL</name>
<evidence type="ECO:0000256" key="1">
    <source>
        <dbReference type="RuleBase" id="RU363044"/>
    </source>
</evidence>
<keyword evidence="1" id="KW-0234">DNA repair</keyword>
<comment type="catalytic activity">
    <reaction evidence="1">
        <text>ATP + H2O = ADP + phosphate + H(+)</text>
        <dbReference type="Rhea" id="RHEA:13065"/>
        <dbReference type="ChEBI" id="CHEBI:15377"/>
        <dbReference type="ChEBI" id="CHEBI:15378"/>
        <dbReference type="ChEBI" id="CHEBI:30616"/>
        <dbReference type="ChEBI" id="CHEBI:43474"/>
        <dbReference type="ChEBI" id="CHEBI:456216"/>
        <dbReference type="EC" id="5.6.2.3"/>
    </reaction>
</comment>
<reference evidence="3 4" key="1">
    <citation type="submission" date="2020-04" db="EMBL/GenBank/DDBJ databases">
        <title>Perkinsus olseni comparative genomics.</title>
        <authorList>
            <person name="Bogema D.R."/>
        </authorList>
    </citation>
    <scope>NUCLEOTIDE SEQUENCE [LARGE SCALE GENOMIC DNA]</scope>
    <source>
        <strain evidence="3">00978-12</strain>
    </source>
</reference>
<dbReference type="SUPFAM" id="SSF52540">
    <property type="entry name" value="P-loop containing nucleoside triphosphate hydrolases"/>
    <property type="match status" value="1"/>
</dbReference>